<dbReference type="Pfam" id="PF00884">
    <property type="entry name" value="Sulfatase"/>
    <property type="match status" value="1"/>
</dbReference>
<sequence length="503" mass="57345">MPRTSGEVGGGIRVNHRPHVVIIMADQLREDVLSPEITPHISRLFSESFRFRRAYCASPLCVPARGSFFTGRYPNETGCVINPWTLAEKGHGLVASGIPNLYQHLEENWDSRHVGKQHFLTVDAIDRLANSPTKWRNSEEEYGPFLREHGRRAPGGERFRGIVPEMAFGTTTRLKKYSIPATGCYEEGIDYFFDGYILNTAVEAIRDRDRSRPLLLNAMFLAPHPPLDIPEPWYSKFRRKEIVLPENVGRWSAKQSPLQLYNLTGAIGSRYTREDWGEIWKTYLGLVSLLDDCVGRLVEELKRQAMYDDTLIVFTSDHGEMLGSHGLWQKMCMYEEATRVPLGIKFPREDRSRYGDRGSDEPVSAIDVFPTLCDYLGAPIPEGVSGKSLMPVVNGSSRSEPRNVYIQFDGNGARGNFQRCLVQGCDKLIVDWFKDEIFLELYDLSNDPMEQENLIFEVGRRELAARLLVDLTAHMERTGDLLRLPTNLYDSFINQYGPFYSNK</sequence>
<evidence type="ECO:0000313" key="4">
    <source>
        <dbReference type="EMBL" id="MBD2844047.1"/>
    </source>
</evidence>
<accession>A0A927BNY6</accession>
<evidence type="ECO:0000256" key="2">
    <source>
        <dbReference type="ARBA" id="ARBA00022801"/>
    </source>
</evidence>
<evidence type="ECO:0000256" key="1">
    <source>
        <dbReference type="ARBA" id="ARBA00022723"/>
    </source>
</evidence>
<name>A0A927BNY6_9BACL</name>
<dbReference type="GO" id="GO:0008484">
    <property type="term" value="F:sulfuric ester hydrolase activity"/>
    <property type="evidence" value="ECO:0007669"/>
    <property type="project" value="TreeGrafter"/>
</dbReference>
<dbReference type="PANTHER" id="PTHR45953">
    <property type="entry name" value="IDURONATE 2-SULFATASE"/>
    <property type="match status" value="1"/>
</dbReference>
<feature type="domain" description="Sulfatase N-terminal" evidence="3">
    <location>
        <begin position="18"/>
        <end position="377"/>
    </location>
</feature>
<dbReference type="PANTHER" id="PTHR45953:SF1">
    <property type="entry name" value="IDURONATE 2-SULFATASE"/>
    <property type="match status" value="1"/>
</dbReference>
<comment type="caution">
    <text evidence="4">The sequence shown here is derived from an EMBL/GenBank/DDBJ whole genome shotgun (WGS) entry which is preliminary data.</text>
</comment>
<evidence type="ECO:0000313" key="5">
    <source>
        <dbReference type="Proteomes" id="UP000621560"/>
    </source>
</evidence>
<dbReference type="Gene3D" id="3.40.720.10">
    <property type="entry name" value="Alkaline Phosphatase, subunit A"/>
    <property type="match status" value="1"/>
</dbReference>
<dbReference type="EMBL" id="JACXIZ010000007">
    <property type="protein sequence ID" value="MBD2844047.1"/>
    <property type="molecule type" value="Genomic_DNA"/>
</dbReference>
<evidence type="ECO:0000259" key="3">
    <source>
        <dbReference type="Pfam" id="PF00884"/>
    </source>
</evidence>
<reference evidence="4" key="1">
    <citation type="submission" date="2020-09" db="EMBL/GenBank/DDBJ databases">
        <title>A novel bacterium of genus Paenibacillus, isolated from South China Sea.</title>
        <authorList>
            <person name="Huang H."/>
            <person name="Mo K."/>
            <person name="Hu Y."/>
        </authorList>
    </citation>
    <scope>NUCLEOTIDE SEQUENCE</scope>
    <source>
        <strain evidence="4">IB182496</strain>
    </source>
</reference>
<dbReference type="InterPro" id="IPR000917">
    <property type="entry name" value="Sulfatase_N"/>
</dbReference>
<proteinExistence type="predicted"/>
<dbReference type="GO" id="GO:0005737">
    <property type="term" value="C:cytoplasm"/>
    <property type="evidence" value="ECO:0007669"/>
    <property type="project" value="TreeGrafter"/>
</dbReference>
<dbReference type="AlphaFoldDB" id="A0A927BNY6"/>
<keyword evidence="5" id="KW-1185">Reference proteome</keyword>
<keyword evidence="1" id="KW-0479">Metal-binding</keyword>
<dbReference type="Proteomes" id="UP000621560">
    <property type="component" value="Unassembled WGS sequence"/>
</dbReference>
<protein>
    <submittedName>
        <fullName evidence="4">Sulfatase-like hydrolase/transferase</fullName>
    </submittedName>
</protein>
<dbReference type="SUPFAM" id="SSF53649">
    <property type="entry name" value="Alkaline phosphatase-like"/>
    <property type="match status" value="1"/>
</dbReference>
<dbReference type="InterPro" id="IPR017850">
    <property type="entry name" value="Alkaline_phosphatase_core_sf"/>
</dbReference>
<organism evidence="4 5">
    <name type="scientific">Paenibacillus sabuli</name>
    <dbReference type="NCBI Taxonomy" id="2772509"/>
    <lineage>
        <taxon>Bacteria</taxon>
        <taxon>Bacillati</taxon>
        <taxon>Bacillota</taxon>
        <taxon>Bacilli</taxon>
        <taxon>Bacillales</taxon>
        <taxon>Paenibacillaceae</taxon>
        <taxon>Paenibacillus</taxon>
    </lineage>
</organism>
<keyword evidence="2 4" id="KW-0378">Hydrolase</keyword>
<gene>
    <name evidence="4" type="ORF">IDH44_02495</name>
</gene>
<dbReference type="GO" id="GO:0046872">
    <property type="term" value="F:metal ion binding"/>
    <property type="evidence" value="ECO:0007669"/>
    <property type="project" value="UniProtKB-KW"/>
</dbReference>